<proteinExistence type="predicted"/>
<dbReference type="GO" id="GO:0008270">
    <property type="term" value="F:zinc ion binding"/>
    <property type="evidence" value="ECO:0007669"/>
    <property type="project" value="InterPro"/>
</dbReference>
<dbReference type="PANTHER" id="PTHR44054">
    <property type="entry name" value="SYNAPTIC VESICLE MEMBRANE PROTEIN VAT-1 HOMOLOG-LIKE"/>
    <property type="match status" value="1"/>
</dbReference>
<evidence type="ECO:0000256" key="1">
    <source>
        <dbReference type="ARBA" id="ARBA00023002"/>
    </source>
</evidence>
<gene>
    <name evidence="3" type="ORF">CAOG_006924</name>
</gene>
<dbReference type="InterPro" id="IPR011032">
    <property type="entry name" value="GroES-like_sf"/>
</dbReference>
<dbReference type="STRING" id="595528.A0A0D2X4T6"/>
<dbReference type="SUPFAM" id="SSF51735">
    <property type="entry name" value="NAD(P)-binding Rossmann-fold domains"/>
    <property type="match status" value="1"/>
</dbReference>
<protein>
    <submittedName>
        <fullName evidence="3">Vat1 protein</fullName>
    </submittedName>
</protein>
<sequence length="345" mass="37337">MKVIMLTSFGGPSCLQVQTLPDPVAGPGQVLVRVHAAGLNFAEIMARQGLYDGCPKPPVVLGYECAGVVEAVGPDVTSIAVGTRVMAMKNFGCWTDLLQTDADAVWPIPDSMSFEIAAAIPVTYITAYICLFDMGNLRPNQSLLVHMAAGGVGIAATQLARTVPNVRIFGTASAAKHQVVKENGVDVPIDYRTTDYAPIVQQETNNKGVDLILDPLGSEHFMKGYNLLAPLGRQISYGGSTFLNGQSRSLLHVASEWWKWKSIHPMRLMKDNRMVGGFFAGALASEKTILKRTVDAIIALYHEGKVKPVIDSVHQYENVNDAIDRIITRQNVGKVILTPNPPANK</sequence>
<dbReference type="InterPro" id="IPR002364">
    <property type="entry name" value="Quin_OxRdtase/zeta-crystal_CS"/>
</dbReference>
<dbReference type="InParanoid" id="A0A0D2X4T6"/>
<feature type="domain" description="Enoyl reductase (ER)" evidence="2">
    <location>
        <begin position="10"/>
        <end position="337"/>
    </location>
</feature>
<dbReference type="CDD" id="cd08275">
    <property type="entry name" value="MDR3"/>
    <property type="match status" value="1"/>
</dbReference>
<dbReference type="SMART" id="SM00829">
    <property type="entry name" value="PKS_ER"/>
    <property type="match status" value="1"/>
</dbReference>
<dbReference type="Proteomes" id="UP000008743">
    <property type="component" value="Unassembled WGS sequence"/>
</dbReference>
<dbReference type="InterPro" id="IPR052100">
    <property type="entry name" value="SV-ATPase_mito-regulator"/>
</dbReference>
<dbReference type="AlphaFoldDB" id="A0A0D2X4T6"/>
<dbReference type="eggNOG" id="KOG1197">
    <property type="taxonomic scope" value="Eukaryota"/>
</dbReference>
<evidence type="ECO:0000259" key="2">
    <source>
        <dbReference type="SMART" id="SM00829"/>
    </source>
</evidence>
<dbReference type="OrthoDB" id="203908at2759"/>
<dbReference type="Pfam" id="PF13602">
    <property type="entry name" value="ADH_zinc_N_2"/>
    <property type="match status" value="1"/>
</dbReference>
<dbReference type="InterPro" id="IPR036291">
    <property type="entry name" value="NAD(P)-bd_dom_sf"/>
</dbReference>
<dbReference type="Pfam" id="PF08240">
    <property type="entry name" value="ADH_N"/>
    <property type="match status" value="1"/>
</dbReference>
<dbReference type="PROSITE" id="PS01162">
    <property type="entry name" value="QOR_ZETA_CRYSTAL"/>
    <property type="match status" value="1"/>
</dbReference>
<keyword evidence="1" id="KW-0560">Oxidoreductase</keyword>
<dbReference type="GO" id="GO:0016491">
    <property type="term" value="F:oxidoreductase activity"/>
    <property type="evidence" value="ECO:0007669"/>
    <property type="project" value="UniProtKB-KW"/>
</dbReference>
<reference evidence="4" key="1">
    <citation type="submission" date="2011-02" db="EMBL/GenBank/DDBJ databases">
        <title>The Genome Sequence of Capsaspora owczarzaki ATCC 30864.</title>
        <authorList>
            <person name="Russ C."/>
            <person name="Cuomo C."/>
            <person name="Burger G."/>
            <person name="Gray M.W."/>
            <person name="Holland P.W.H."/>
            <person name="King N."/>
            <person name="Lang F.B.F."/>
            <person name="Roger A.J."/>
            <person name="Ruiz-Trillo I."/>
            <person name="Young S.K."/>
            <person name="Zeng Q."/>
            <person name="Gargeya S."/>
            <person name="Alvarado L."/>
            <person name="Berlin A."/>
            <person name="Chapman S.B."/>
            <person name="Chen Z."/>
            <person name="Freedman E."/>
            <person name="Gellesch M."/>
            <person name="Goldberg J."/>
            <person name="Griggs A."/>
            <person name="Gujja S."/>
            <person name="Heilman E."/>
            <person name="Heiman D."/>
            <person name="Howarth C."/>
            <person name="Mehta T."/>
            <person name="Neiman D."/>
            <person name="Pearson M."/>
            <person name="Roberts A."/>
            <person name="Saif S."/>
            <person name="Shea T."/>
            <person name="Shenoy N."/>
            <person name="Sisk P."/>
            <person name="Stolte C."/>
            <person name="Sykes S."/>
            <person name="White J."/>
            <person name="Yandava C."/>
            <person name="Haas B."/>
            <person name="Nusbaum C."/>
            <person name="Birren B."/>
        </authorList>
    </citation>
    <scope>NUCLEOTIDE SEQUENCE</scope>
    <source>
        <strain evidence="4">ATCC 30864</strain>
    </source>
</reference>
<dbReference type="SUPFAM" id="SSF50129">
    <property type="entry name" value="GroES-like"/>
    <property type="match status" value="1"/>
</dbReference>
<accession>A0A0D2X4T6</accession>
<name>A0A0D2X4T6_CAPO3</name>
<dbReference type="PhylomeDB" id="A0A0D2X4T6"/>
<dbReference type="InterPro" id="IPR013154">
    <property type="entry name" value="ADH-like_N"/>
</dbReference>
<organism evidence="3 4">
    <name type="scientific">Capsaspora owczarzaki (strain ATCC 30864)</name>
    <dbReference type="NCBI Taxonomy" id="595528"/>
    <lineage>
        <taxon>Eukaryota</taxon>
        <taxon>Filasterea</taxon>
        <taxon>Capsaspora</taxon>
    </lineage>
</organism>
<dbReference type="EMBL" id="KE346371">
    <property type="protein sequence ID" value="KJE96624.1"/>
    <property type="molecule type" value="Genomic_DNA"/>
</dbReference>
<evidence type="ECO:0000313" key="3">
    <source>
        <dbReference type="EMBL" id="KJE96624.1"/>
    </source>
</evidence>
<dbReference type="PANTHER" id="PTHR44054:SF1">
    <property type="entry name" value="SYNAPTIC VESICLE MEMBRANE PROTEIN VAT-1 HOMOLOG"/>
    <property type="match status" value="1"/>
</dbReference>
<evidence type="ECO:0000313" key="4">
    <source>
        <dbReference type="Proteomes" id="UP000008743"/>
    </source>
</evidence>
<dbReference type="InterPro" id="IPR020843">
    <property type="entry name" value="ER"/>
</dbReference>
<dbReference type="Gene3D" id="3.90.180.10">
    <property type="entry name" value="Medium-chain alcohol dehydrogenases, catalytic domain"/>
    <property type="match status" value="1"/>
</dbReference>
<dbReference type="Gene3D" id="3.40.50.720">
    <property type="entry name" value="NAD(P)-binding Rossmann-like Domain"/>
    <property type="match status" value="1"/>
</dbReference>
<dbReference type="RefSeq" id="XP_004344545.2">
    <property type="nucleotide sequence ID" value="XM_004344495.2"/>
</dbReference>
<keyword evidence="4" id="KW-1185">Reference proteome</keyword>